<gene>
    <name evidence="2" type="ORF">ACFQ5M_02905</name>
</gene>
<dbReference type="RefSeq" id="WP_125715024.1">
    <property type="nucleotide sequence ID" value="NZ_JBHTOP010000004.1"/>
</dbReference>
<organism evidence="2 3">
    <name type="scientific">Agrilactobacillus yilanensis</name>
    <dbReference type="NCBI Taxonomy" id="2485997"/>
    <lineage>
        <taxon>Bacteria</taxon>
        <taxon>Bacillati</taxon>
        <taxon>Bacillota</taxon>
        <taxon>Bacilli</taxon>
        <taxon>Lactobacillales</taxon>
        <taxon>Lactobacillaceae</taxon>
        <taxon>Agrilactobacillus</taxon>
    </lineage>
</organism>
<proteinExistence type="predicted"/>
<dbReference type="EMBL" id="JBHTOP010000004">
    <property type="protein sequence ID" value="MFD1671042.1"/>
    <property type="molecule type" value="Genomic_DNA"/>
</dbReference>
<feature type="signal peptide" evidence="1">
    <location>
        <begin position="1"/>
        <end position="24"/>
    </location>
</feature>
<evidence type="ECO:0000256" key="1">
    <source>
        <dbReference type="SAM" id="SignalP"/>
    </source>
</evidence>
<protein>
    <submittedName>
        <fullName evidence="2">Uncharacterized protein</fullName>
    </submittedName>
</protein>
<evidence type="ECO:0000313" key="3">
    <source>
        <dbReference type="Proteomes" id="UP001597267"/>
    </source>
</evidence>
<evidence type="ECO:0000313" key="2">
    <source>
        <dbReference type="EMBL" id="MFD1671042.1"/>
    </source>
</evidence>
<accession>A0ABW4J4A7</accession>
<name>A0ABW4J4A7_9LACO</name>
<reference evidence="3" key="1">
    <citation type="journal article" date="2019" name="Int. J. Syst. Evol. Microbiol.">
        <title>The Global Catalogue of Microorganisms (GCM) 10K type strain sequencing project: providing services to taxonomists for standard genome sequencing and annotation.</title>
        <authorList>
            <consortium name="The Broad Institute Genomics Platform"/>
            <consortium name="The Broad Institute Genome Sequencing Center for Infectious Disease"/>
            <person name="Wu L."/>
            <person name="Ma J."/>
        </authorList>
    </citation>
    <scope>NUCLEOTIDE SEQUENCE [LARGE SCALE GENOMIC DNA]</scope>
    <source>
        <strain evidence="3">CCM 8896</strain>
    </source>
</reference>
<comment type="caution">
    <text evidence="2">The sequence shown here is derived from an EMBL/GenBank/DDBJ whole genome shotgun (WGS) entry which is preliminary data.</text>
</comment>
<sequence length="503" mass="52087">MKKSSNIKYFGIAAATLVSLGVGAATLITPTAAPATAQAATTADKDFPAFAPVMSGTSDTAGSVQVNGQWQSVTLSAGLPINASTKLSTSGPVSGKTYYVFAGATYPGADGKDATGDVYVPAKGLTKQYTVSFYGGATGTAATITTDGTTAAGSDATTSATNDLKTGTLKLDAVYTDGTNTFFAYRHDGQTYFVNTAAVTTSAALTTTDTVGTVTTNDDNMKTYTDPALHSYTGKLVRDKGTELRVDQQASDASGTVIAYHVTSDADEGADTWVPASDVTFTANKLVRQAATGSLTAKDEATIYSDKETTTATDLTLAEGETVTYNVVVKNSIDGTIVAYGIKGDDGTYTYVKAFDMTVNTAPTVKTAALPLGTAVYSDYKPATIYSDPAATKDSGTKLATSVNEWTAFATSTDSDGAIVAYKLGKDQWIKASDLQIEQDLSGTFDTAAGSPLYSSDGTQSGSISVAGPYQVFAVRYINGKQSLKLGTDNQWIKASDGDYYPA</sequence>
<dbReference type="Proteomes" id="UP001597267">
    <property type="component" value="Unassembled WGS sequence"/>
</dbReference>
<keyword evidence="3" id="KW-1185">Reference proteome</keyword>
<feature type="chain" id="PRO_5046912357" evidence="1">
    <location>
        <begin position="25"/>
        <end position="503"/>
    </location>
</feature>
<keyword evidence="1" id="KW-0732">Signal</keyword>